<dbReference type="STRING" id="431595.K3WMP7"/>
<feature type="region of interest" description="Disordered" evidence="1">
    <location>
        <begin position="71"/>
        <end position="93"/>
    </location>
</feature>
<dbReference type="HOGENOM" id="CLU_034518_0_0_1"/>
<feature type="domain" description="WRKY19-like zinc finger" evidence="2">
    <location>
        <begin position="514"/>
        <end position="537"/>
    </location>
</feature>
<dbReference type="InterPro" id="IPR056866">
    <property type="entry name" value="Znf_WRKY19"/>
</dbReference>
<name>K3WMP7_GLOUD</name>
<dbReference type="Pfam" id="PF24906">
    <property type="entry name" value="Zf_WRKY19"/>
    <property type="match status" value="3"/>
</dbReference>
<reference evidence="4" key="2">
    <citation type="submission" date="2010-04" db="EMBL/GenBank/DDBJ databases">
        <authorList>
            <person name="Buell R."/>
            <person name="Hamilton J."/>
            <person name="Hostetler J."/>
        </authorList>
    </citation>
    <scope>NUCLEOTIDE SEQUENCE [LARGE SCALE GENOMIC DNA]</scope>
    <source>
        <strain evidence="4">DAOM:BR144</strain>
    </source>
</reference>
<dbReference type="VEuPathDB" id="FungiDB:PYU1_G006227"/>
<evidence type="ECO:0000313" key="4">
    <source>
        <dbReference type="Proteomes" id="UP000019132"/>
    </source>
</evidence>
<dbReference type="AlphaFoldDB" id="K3WMP7"/>
<dbReference type="EMBL" id="GL376625">
    <property type="status" value="NOT_ANNOTATED_CDS"/>
    <property type="molecule type" value="Genomic_DNA"/>
</dbReference>
<feature type="region of interest" description="Disordered" evidence="1">
    <location>
        <begin position="381"/>
        <end position="411"/>
    </location>
</feature>
<dbReference type="Proteomes" id="UP000019132">
    <property type="component" value="Unassembled WGS sequence"/>
</dbReference>
<dbReference type="PANTHER" id="PTHR31827:SF1">
    <property type="entry name" value="EMB|CAB89363.1"/>
    <property type="match status" value="1"/>
</dbReference>
<sequence>MGTSELQQRHDLPTHGQQRYFGNDAASFQSHHVAPRRFPTPEHQSQSAAHVDQAKYASLASSAVQYMDVDQFDGPEGASDDRRSPMSPGALDLSYHEPEMDAERRQQHGFPLPALSHFQSVMTQVSRFKQAHGYAPETVIPSPSNGIARSASFGSDSGIRLPSFTGYPGTPPLSPRVWASSTTSSPCGDALPSPLQRGFPLTTSESIRQVFPTNNRVGFAAPPPFTLAPIRPHNGLESPTLSAKASPTKALPSLAALATSLPRPDDASFPHADKVGGPFPYHRSASCPSDAMTRSFKAGDDYSNSAQEPAVAPYYLLNPASVPRGNLVRSNSVDAQTAFTLRSRSMLAPSETHATQQWLEPIDRQASLSSLADSAHALLLEQQQSHSPSSSSGPSSPLQFHHPHTHRLSEDEGEEAFFSHGVSHSNGGAASTSDAFDGRREKKLCSFPECTSNAVTRGKCISHGGGRRCQKKGCTRGAQSKGLCVAHGGGRICRERGCSNIQRSMGLCIRHGGGKRCSMAGCQKGVVRQDLCTAHGGKRKCRVDDCTKHVKKRGLCRSHANSMLYAAAAS</sequence>
<feature type="domain" description="WRKY19-like zinc finger" evidence="2">
    <location>
        <begin position="466"/>
        <end position="489"/>
    </location>
</feature>
<reference evidence="3" key="3">
    <citation type="submission" date="2015-02" db="UniProtKB">
        <authorList>
            <consortium name="EnsemblProtists"/>
        </authorList>
    </citation>
    <scope>IDENTIFICATION</scope>
    <source>
        <strain evidence="3">DAOM BR144</strain>
    </source>
</reference>
<evidence type="ECO:0000256" key="1">
    <source>
        <dbReference type="SAM" id="MobiDB-lite"/>
    </source>
</evidence>
<proteinExistence type="predicted"/>
<feature type="domain" description="WRKY19-like zinc finger" evidence="2">
    <location>
        <begin position="443"/>
        <end position="465"/>
    </location>
</feature>
<feature type="region of interest" description="Disordered" evidence="1">
    <location>
        <begin position="175"/>
        <end position="195"/>
    </location>
</feature>
<feature type="region of interest" description="Disordered" evidence="1">
    <location>
        <begin position="1"/>
        <end position="53"/>
    </location>
</feature>
<keyword evidence="4" id="KW-1185">Reference proteome</keyword>
<protein>
    <recommendedName>
        <fullName evidence="2">WRKY19-like zinc finger domain-containing protein</fullName>
    </recommendedName>
</protein>
<dbReference type="InParanoid" id="K3WMP7"/>
<accession>K3WMP7</accession>
<organism evidence="3 4">
    <name type="scientific">Globisporangium ultimum (strain ATCC 200006 / CBS 805.95 / DAOM BR144)</name>
    <name type="common">Pythium ultimum</name>
    <dbReference type="NCBI Taxonomy" id="431595"/>
    <lineage>
        <taxon>Eukaryota</taxon>
        <taxon>Sar</taxon>
        <taxon>Stramenopiles</taxon>
        <taxon>Oomycota</taxon>
        <taxon>Peronosporomycetes</taxon>
        <taxon>Pythiales</taxon>
        <taxon>Pythiaceae</taxon>
        <taxon>Globisporangium</taxon>
    </lineage>
</organism>
<dbReference type="eggNOG" id="ENOG502SMNB">
    <property type="taxonomic scope" value="Eukaryota"/>
</dbReference>
<dbReference type="PANTHER" id="PTHR31827">
    <property type="entry name" value="EMB|CAB89363.1"/>
    <property type="match status" value="1"/>
</dbReference>
<reference evidence="4" key="1">
    <citation type="journal article" date="2010" name="Genome Biol.">
        <title>Genome sequence of the necrotrophic plant pathogen Pythium ultimum reveals original pathogenicity mechanisms and effector repertoire.</title>
        <authorList>
            <person name="Levesque C.A."/>
            <person name="Brouwer H."/>
            <person name="Cano L."/>
            <person name="Hamilton J.P."/>
            <person name="Holt C."/>
            <person name="Huitema E."/>
            <person name="Raffaele S."/>
            <person name="Robideau G.P."/>
            <person name="Thines M."/>
            <person name="Win J."/>
            <person name="Zerillo M.M."/>
            <person name="Beakes G.W."/>
            <person name="Boore J.L."/>
            <person name="Busam D."/>
            <person name="Dumas B."/>
            <person name="Ferriera S."/>
            <person name="Fuerstenberg S.I."/>
            <person name="Gachon C.M."/>
            <person name="Gaulin E."/>
            <person name="Govers F."/>
            <person name="Grenville-Briggs L."/>
            <person name="Horner N."/>
            <person name="Hostetler J."/>
            <person name="Jiang R.H."/>
            <person name="Johnson J."/>
            <person name="Krajaejun T."/>
            <person name="Lin H."/>
            <person name="Meijer H.J."/>
            <person name="Moore B."/>
            <person name="Morris P."/>
            <person name="Phuntmart V."/>
            <person name="Puiu D."/>
            <person name="Shetty J."/>
            <person name="Stajich J.E."/>
            <person name="Tripathy S."/>
            <person name="Wawra S."/>
            <person name="van West P."/>
            <person name="Whitty B.R."/>
            <person name="Coutinho P.M."/>
            <person name="Henrissat B."/>
            <person name="Martin F."/>
            <person name="Thomas P.D."/>
            <person name="Tyler B.M."/>
            <person name="De Vries R.P."/>
            <person name="Kamoun S."/>
            <person name="Yandell M."/>
            <person name="Tisserat N."/>
            <person name="Buell C.R."/>
        </authorList>
    </citation>
    <scope>NUCLEOTIDE SEQUENCE</scope>
    <source>
        <strain evidence="4">DAOM:BR144</strain>
    </source>
</reference>
<evidence type="ECO:0000259" key="2">
    <source>
        <dbReference type="Pfam" id="PF24906"/>
    </source>
</evidence>
<dbReference type="EnsemblProtists" id="PYU1_T006239">
    <property type="protein sequence ID" value="PYU1_T006239"/>
    <property type="gene ID" value="PYU1_G006227"/>
</dbReference>
<evidence type="ECO:0000313" key="3">
    <source>
        <dbReference type="EnsemblProtists" id="PYU1_T006239"/>
    </source>
</evidence>
<feature type="compositionally biased region" description="Low complexity" evidence="1">
    <location>
        <begin position="381"/>
        <end position="399"/>
    </location>
</feature>